<dbReference type="EMBL" id="HE577332">
    <property type="protein sequence ID" value="CCD03842.1"/>
    <property type="molecule type" value="Genomic_DNA"/>
</dbReference>
<sequence>MPKILDFAAARDTLIGRRAECLPPSSLWQGRIISLPDGVSDKPMPQDDAAQAVAAFRDGFLEATKSAECAVDGFLLDARECLRWDMLLAPLAVAACGIVRDIPGMADLAVEVFPAPDALTGWGVRGLRGPRSMLHAAAFAVAAASRLPGHAEVFLDRAAETFGVVLKAHGLPSEALVDLGGRLLTWPPRPKPVPR</sequence>
<organism evidence="1 2">
    <name type="scientific">Azospirillum baldaniorum</name>
    <dbReference type="NCBI Taxonomy" id="1064539"/>
    <lineage>
        <taxon>Bacteria</taxon>
        <taxon>Pseudomonadati</taxon>
        <taxon>Pseudomonadota</taxon>
        <taxon>Alphaproteobacteria</taxon>
        <taxon>Rhodospirillales</taxon>
        <taxon>Azospirillaceae</taxon>
        <taxon>Azospirillum</taxon>
    </lineage>
</organism>
<protein>
    <submittedName>
        <fullName evidence="1">Uncharacterized protein</fullName>
    </submittedName>
</protein>
<dbReference type="KEGG" id="abs:AZOBR_p50069"/>
<name>A0A9P1K1H8_9PROT</name>
<reference evidence="1 2" key="1">
    <citation type="journal article" date="2011" name="PLoS Genet.">
        <title>Azospirillum genomes reveal transition of bacteria from aquatic to terrestrial environments.</title>
        <authorList>
            <person name="Wisniewski-Dye F."/>
            <person name="Borziak K."/>
            <person name="Khalsa-Moyers G."/>
            <person name="Alexandre G."/>
            <person name="Sukharnikov L.O."/>
            <person name="Wuichet K."/>
            <person name="Hurst G.B."/>
            <person name="McDonald W.H."/>
            <person name="Robertson J.S."/>
            <person name="Barbe V."/>
            <person name="Calteau A."/>
            <person name="Rouy Z."/>
            <person name="Mangenot S."/>
            <person name="Prigent-Combaret C."/>
            <person name="Normand P."/>
            <person name="Boyer M."/>
            <person name="Siguier P."/>
            <person name="Dessaux Y."/>
            <person name="Elmerich C."/>
            <person name="Condemine G."/>
            <person name="Krishnen G."/>
            <person name="Kennedy I."/>
            <person name="Paterson A.H."/>
            <person name="Gonzalez V."/>
            <person name="Mavingui P."/>
            <person name="Zhulin I.B."/>
        </authorList>
    </citation>
    <scope>NUCLEOTIDE SEQUENCE [LARGE SCALE GENOMIC DNA]</scope>
    <source>
        <strain evidence="1 2">Sp245</strain>
    </source>
</reference>
<geneLocation type="plasmid" evidence="1 2">
    <name>AZOBR_p5</name>
</geneLocation>
<proteinExistence type="predicted"/>
<keyword evidence="2" id="KW-1185">Reference proteome</keyword>
<dbReference type="Proteomes" id="UP000007319">
    <property type="component" value="Plasmid AZOBR_p5"/>
</dbReference>
<evidence type="ECO:0000313" key="2">
    <source>
        <dbReference type="Proteomes" id="UP000007319"/>
    </source>
</evidence>
<dbReference type="AlphaFoldDB" id="A0A9P1K1H8"/>
<keyword evidence="1" id="KW-0614">Plasmid</keyword>
<accession>A0A9P1K1H8</accession>
<gene>
    <name evidence="1" type="ORF">AZOBR_p50069</name>
</gene>
<dbReference type="RefSeq" id="WP_014242641.1">
    <property type="nucleotide sequence ID" value="NC_016619.1"/>
</dbReference>
<evidence type="ECO:0000313" key="1">
    <source>
        <dbReference type="EMBL" id="CCD03842.1"/>
    </source>
</evidence>